<gene>
    <name evidence="3" type="ORF">CAPTEDRAFT_212883</name>
</gene>
<protein>
    <submittedName>
        <fullName evidence="3 4">Uncharacterized protein</fullName>
    </submittedName>
</protein>
<evidence type="ECO:0000256" key="2">
    <source>
        <dbReference type="SAM" id="MobiDB-lite"/>
    </source>
</evidence>
<dbReference type="OrthoDB" id="6111804at2759"/>
<dbReference type="EMBL" id="KB294293">
    <property type="protein sequence ID" value="ELU14796.1"/>
    <property type="molecule type" value="Genomic_DNA"/>
</dbReference>
<evidence type="ECO:0000256" key="1">
    <source>
        <dbReference type="ARBA" id="ARBA00022722"/>
    </source>
</evidence>
<evidence type="ECO:0000313" key="3">
    <source>
        <dbReference type="EMBL" id="ELU14796.1"/>
    </source>
</evidence>
<feature type="compositionally biased region" description="Polar residues" evidence="2">
    <location>
        <begin position="75"/>
        <end position="90"/>
    </location>
</feature>
<dbReference type="EMBL" id="AMQN01038493">
    <property type="status" value="NOT_ANNOTATED_CDS"/>
    <property type="molecule type" value="Genomic_DNA"/>
</dbReference>
<keyword evidence="1" id="KW-0540">Nuclease</keyword>
<sequence length="842" mass="95894">MPLNNAAVLEKWKEFGKSKCITWVEEKEGLKPAGSALRMSLCRTVDTYQALNKRKGPKLESFLKEAFSLPAPQLQKYQPGTDESSQNTQDSKLESLKRKLDSKTKTLKATSAREQYARCKRKKEEERREELQLEIDKITRDRDEIEESLNHSLHLLEEEKAERKTQEESTQYLQTLLEDNAVLETFDATSRTYTLDLHQCVYELLQLNVSSSAVGGVITSVLKLAKRKPSKVPCKSTVLEMNLQRLSLSQQQIGEQLSKKTDTTLLTDETSKRGTKYMGYEARDSDGNFWVLGLREICTKSAEDTLTVFKQILADIDSRCRDTTSATSKALLTHIVATMSDRAQTEIKFNQLLEDYRASVLPTVVENFDTLSDADKQPIVKLANFFCGLHALVHMAETAKTSLQEAERNLFDDAVPNSDQSFNREGEPGTTRLIRTAAKAFAPGVDEKSGCFGPFFVYIKDFLKENRLLSLPLESFRGSRFNILFSIAASVYFLRDQMLSYLDDVTAKNRLLKAVQADLKVEEFVAGCKALGLVSKLITCPLWNVIEKKDVSILDMNMKYLQLVNFCTNARDNLDEFISGKLFIFEDQTYVERDCIWDKLIEPSQFDGTVKVMLEILLPALSKLCQRIFADHLPGGRYGDIDTADPALRKKYQSVPKSSKFAESIFGMLDYQIRAKPNASMLAIEASIAFAQNKTKQWLEAKGEDDIQRSITQARSDARQIRRDFKERKNTITEERRRALRMKIAKNEETKQRIIQRQEQITQDMIEFGLWQTEAEVENQVKSFTSKKLQLAALTAQLRFREKVLHQQPGGGRQQAFTISKKEGEKRVNLSVGELEEKVKSL</sequence>
<feature type="non-terminal residue" evidence="3">
    <location>
        <position position="842"/>
    </location>
</feature>
<dbReference type="Proteomes" id="UP000014760">
    <property type="component" value="Unassembled WGS sequence"/>
</dbReference>
<dbReference type="PANTHER" id="PTHR11046:SF25">
    <property type="match status" value="1"/>
</dbReference>
<dbReference type="HOGENOM" id="CLU_338219_0_0_1"/>
<dbReference type="PANTHER" id="PTHR11046">
    <property type="entry name" value="OLIGORIBONUCLEASE, MITOCHONDRIAL"/>
    <property type="match status" value="1"/>
</dbReference>
<accession>R7VES8</accession>
<dbReference type="OMA" id="MWELKKY"/>
<reference evidence="3 5" key="2">
    <citation type="journal article" date="2013" name="Nature">
        <title>Insights into bilaterian evolution from three spiralian genomes.</title>
        <authorList>
            <person name="Simakov O."/>
            <person name="Marletaz F."/>
            <person name="Cho S.J."/>
            <person name="Edsinger-Gonzales E."/>
            <person name="Havlak P."/>
            <person name="Hellsten U."/>
            <person name="Kuo D.H."/>
            <person name="Larsson T."/>
            <person name="Lv J."/>
            <person name="Arendt D."/>
            <person name="Savage R."/>
            <person name="Osoegawa K."/>
            <person name="de Jong P."/>
            <person name="Grimwood J."/>
            <person name="Chapman J.A."/>
            <person name="Shapiro H."/>
            <person name="Aerts A."/>
            <person name="Otillar R.P."/>
            <person name="Terry A.Y."/>
            <person name="Boore J.L."/>
            <person name="Grigoriev I.V."/>
            <person name="Lindberg D.R."/>
            <person name="Seaver E.C."/>
            <person name="Weisblat D.A."/>
            <person name="Putnam N.H."/>
            <person name="Rokhsar D.S."/>
        </authorList>
    </citation>
    <scope>NUCLEOTIDE SEQUENCE</scope>
    <source>
        <strain evidence="3 5">I ESC-2004</strain>
    </source>
</reference>
<dbReference type="AlphaFoldDB" id="R7VES8"/>
<dbReference type="InterPro" id="IPR022894">
    <property type="entry name" value="Oligoribonuclease"/>
</dbReference>
<keyword evidence="1" id="KW-0378">Hydrolase</keyword>
<organism evidence="3">
    <name type="scientific">Capitella teleta</name>
    <name type="common">Polychaete worm</name>
    <dbReference type="NCBI Taxonomy" id="283909"/>
    <lineage>
        <taxon>Eukaryota</taxon>
        <taxon>Metazoa</taxon>
        <taxon>Spiralia</taxon>
        <taxon>Lophotrochozoa</taxon>
        <taxon>Annelida</taxon>
        <taxon>Polychaeta</taxon>
        <taxon>Sedentaria</taxon>
        <taxon>Scolecida</taxon>
        <taxon>Capitellidae</taxon>
        <taxon>Capitella</taxon>
    </lineage>
</organism>
<feature type="region of interest" description="Disordered" evidence="2">
    <location>
        <begin position="73"/>
        <end position="99"/>
    </location>
</feature>
<name>R7VES8_CAPTE</name>
<dbReference type="EnsemblMetazoa" id="CapteT212883">
    <property type="protein sequence ID" value="CapteP212883"/>
    <property type="gene ID" value="CapteG212883"/>
</dbReference>
<evidence type="ECO:0000313" key="4">
    <source>
        <dbReference type="EnsemblMetazoa" id="CapteP212883"/>
    </source>
</evidence>
<keyword evidence="5" id="KW-1185">Reference proteome</keyword>
<reference evidence="4" key="3">
    <citation type="submission" date="2015-06" db="UniProtKB">
        <authorList>
            <consortium name="EnsemblMetazoa"/>
        </authorList>
    </citation>
    <scope>IDENTIFICATION</scope>
</reference>
<proteinExistence type="predicted"/>
<evidence type="ECO:0000313" key="5">
    <source>
        <dbReference type="Proteomes" id="UP000014760"/>
    </source>
</evidence>
<dbReference type="STRING" id="283909.R7VES8"/>
<reference evidence="5" key="1">
    <citation type="submission" date="2012-12" db="EMBL/GenBank/DDBJ databases">
        <authorList>
            <person name="Hellsten U."/>
            <person name="Grimwood J."/>
            <person name="Chapman J.A."/>
            <person name="Shapiro H."/>
            <person name="Aerts A."/>
            <person name="Otillar R.P."/>
            <person name="Terry A.Y."/>
            <person name="Boore J.L."/>
            <person name="Simakov O."/>
            <person name="Marletaz F."/>
            <person name="Cho S.-J."/>
            <person name="Edsinger-Gonzales E."/>
            <person name="Havlak P."/>
            <person name="Kuo D.-H."/>
            <person name="Larsson T."/>
            <person name="Lv J."/>
            <person name="Arendt D."/>
            <person name="Savage R."/>
            <person name="Osoegawa K."/>
            <person name="de Jong P."/>
            <person name="Lindberg D.R."/>
            <person name="Seaver E.C."/>
            <person name="Weisblat D.A."/>
            <person name="Putnam N.H."/>
            <person name="Grigoriev I.V."/>
            <person name="Rokhsar D.S."/>
        </authorList>
    </citation>
    <scope>NUCLEOTIDE SEQUENCE</scope>
    <source>
        <strain evidence="5">I ESC-2004</strain>
    </source>
</reference>
<dbReference type="GO" id="GO:0000175">
    <property type="term" value="F:3'-5'-RNA exonuclease activity"/>
    <property type="evidence" value="ECO:0007669"/>
    <property type="project" value="InterPro"/>
</dbReference>